<evidence type="ECO:0000313" key="7">
    <source>
        <dbReference type="EMBL" id="MXO72345.1"/>
    </source>
</evidence>
<feature type="signal peptide" evidence="5">
    <location>
        <begin position="1"/>
        <end position="23"/>
    </location>
</feature>
<dbReference type="PANTHER" id="PTHR37423">
    <property type="entry name" value="SOLUBLE LYTIC MUREIN TRANSGLYCOSYLASE-RELATED"/>
    <property type="match status" value="1"/>
</dbReference>
<feature type="chain" id="PRO_5032971868" evidence="5">
    <location>
        <begin position="24"/>
        <end position="588"/>
    </location>
</feature>
<feature type="domain" description="Transglycosylase SLT" evidence="6">
    <location>
        <begin position="412"/>
        <end position="518"/>
    </location>
</feature>
<accession>A0A844YVH7</accession>
<dbReference type="Gene3D" id="1.10.530.10">
    <property type="match status" value="1"/>
</dbReference>
<dbReference type="SUPFAM" id="SSF53955">
    <property type="entry name" value="Lysozyme-like"/>
    <property type="match status" value="1"/>
</dbReference>
<dbReference type="GO" id="GO:0004553">
    <property type="term" value="F:hydrolase activity, hydrolyzing O-glycosyl compounds"/>
    <property type="evidence" value="ECO:0007669"/>
    <property type="project" value="InterPro"/>
</dbReference>
<dbReference type="InterPro" id="IPR008939">
    <property type="entry name" value="Lytic_TGlycosylase_superhlx_U"/>
</dbReference>
<protein>
    <submittedName>
        <fullName evidence="7">Transglycosylase SLT domain-containing protein</fullName>
    </submittedName>
</protein>
<comment type="caution">
    <text evidence="7">The sequence shown here is derived from an EMBL/GenBank/DDBJ whole genome shotgun (WGS) entry which is preliminary data.</text>
</comment>
<dbReference type="InterPro" id="IPR008258">
    <property type="entry name" value="Transglycosylase_SLT_dom_1"/>
</dbReference>
<dbReference type="Pfam" id="PF01464">
    <property type="entry name" value="SLT"/>
    <property type="match status" value="1"/>
</dbReference>
<feature type="region of interest" description="Disordered" evidence="4">
    <location>
        <begin position="133"/>
        <end position="153"/>
    </location>
</feature>
<dbReference type="InterPro" id="IPR023346">
    <property type="entry name" value="Lysozyme-like_dom_sf"/>
</dbReference>
<dbReference type="EMBL" id="WTYV01000004">
    <property type="protein sequence ID" value="MXO72345.1"/>
    <property type="molecule type" value="Genomic_DNA"/>
</dbReference>
<keyword evidence="8" id="KW-1185">Reference proteome</keyword>
<dbReference type="GO" id="GO:0042597">
    <property type="term" value="C:periplasmic space"/>
    <property type="evidence" value="ECO:0007669"/>
    <property type="project" value="InterPro"/>
</dbReference>
<evidence type="ECO:0000313" key="8">
    <source>
        <dbReference type="Proteomes" id="UP000466966"/>
    </source>
</evidence>
<comment type="similarity">
    <text evidence="1">Belongs to the transglycosylase Slt family.</text>
</comment>
<dbReference type="OrthoDB" id="9815002at2"/>
<comment type="similarity">
    <text evidence="2">Belongs to the virb1 family.</text>
</comment>
<dbReference type="RefSeq" id="WP_160772255.1">
    <property type="nucleotide sequence ID" value="NZ_WTYV01000004.1"/>
</dbReference>
<evidence type="ECO:0000256" key="4">
    <source>
        <dbReference type="SAM" id="MobiDB-lite"/>
    </source>
</evidence>
<dbReference type="Gene3D" id="1.25.20.10">
    <property type="entry name" value="Bacterial muramidases"/>
    <property type="match status" value="1"/>
</dbReference>
<dbReference type="AlphaFoldDB" id="A0A844YVH7"/>
<evidence type="ECO:0000256" key="3">
    <source>
        <dbReference type="ARBA" id="ARBA00022729"/>
    </source>
</evidence>
<proteinExistence type="inferred from homology"/>
<dbReference type="SUPFAM" id="SSF48435">
    <property type="entry name" value="Bacterial muramidases"/>
    <property type="match status" value="1"/>
</dbReference>
<evidence type="ECO:0000256" key="5">
    <source>
        <dbReference type="SAM" id="SignalP"/>
    </source>
</evidence>
<dbReference type="CDD" id="cd13401">
    <property type="entry name" value="Slt70-like"/>
    <property type="match status" value="1"/>
</dbReference>
<dbReference type="PANTHER" id="PTHR37423:SF2">
    <property type="entry name" value="MEMBRANE-BOUND LYTIC MUREIN TRANSGLYCOSYLASE C"/>
    <property type="match status" value="1"/>
</dbReference>
<evidence type="ECO:0000256" key="2">
    <source>
        <dbReference type="ARBA" id="ARBA00009387"/>
    </source>
</evidence>
<dbReference type="Proteomes" id="UP000466966">
    <property type="component" value="Unassembled WGS sequence"/>
</dbReference>
<gene>
    <name evidence="7" type="ORF">GRI99_11970</name>
</gene>
<organism evidence="7 8">
    <name type="scientific">Alteraurantiacibacter buctensis</name>
    <dbReference type="NCBI Taxonomy" id="1503981"/>
    <lineage>
        <taxon>Bacteria</taxon>
        <taxon>Pseudomonadati</taxon>
        <taxon>Pseudomonadota</taxon>
        <taxon>Alphaproteobacteria</taxon>
        <taxon>Sphingomonadales</taxon>
        <taxon>Erythrobacteraceae</taxon>
        <taxon>Alteraurantiacibacter</taxon>
    </lineage>
</organism>
<reference evidence="7 8" key="1">
    <citation type="submission" date="2019-12" db="EMBL/GenBank/DDBJ databases">
        <title>Genomic-based taxomic classification of the family Erythrobacteraceae.</title>
        <authorList>
            <person name="Xu L."/>
        </authorList>
    </citation>
    <scope>NUCLEOTIDE SEQUENCE [LARGE SCALE GENOMIC DNA]</scope>
    <source>
        <strain evidence="7 8">M0322</strain>
    </source>
</reference>
<evidence type="ECO:0000256" key="1">
    <source>
        <dbReference type="ARBA" id="ARBA00007734"/>
    </source>
</evidence>
<sequence length="588" mass="65255">MKLAALAAAAALLTLPTAAAAQAAGSRDYFVAHSAQNRAPRQLNDADTAYYRGLFQAIRSERWGDVQAMLAQRQDGLLQAVATAEYFVHPRSPRISLEQITAWLPRGRNLPQAPQIARLGMTRGMTQMPDLPYQQPFRNVGSFPRRTRPASIEDTTMPEGTAAAIQDRITNDDPQGAFSLLAAVDPTLSPEARAEWRQRVAWSYFIENFDQEALFTARTVAEGAGPWVAEGEFTRGLAAFRLSDCAEADQAFRLAAEKAENVELRSASLYWAARAATRCRRPSDANALLALAAGEDQTLYGMLAAEQLGRRAPDRVAQADLSAEDWQRLGRYENVQVAIALTEVGEDELASEVLLHQARIGDPADYPALSRLARDLGFPQTQLYMAYNAPPGTQADPTSFYPTPRWTPLTGWQVDPALAYAHILQESNFRANARSPANAQGLMQITPITVRQHAPRLEMGPDQVDIYEPRTNLAFGQRNLQMLQEDAATRDRLPKIMAAYNAGLAPIRRWESEVRDFDDPLLYMEAIPYWETRSYVAIVMRNYWMYERQAAAPSPSRMALAQNRWPAFPGTTGDPNDPNRVLFSAGGQ</sequence>
<keyword evidence="3 5" id="KW-0732">Signal</keyword>
<evidence type="ECO:0000259" key="6">
    <source>
        <dbReference type="Pfam" id="PF01464"/>
    </source>
</evidence>
<name>A0A844YVH7_9SPHN</name>